<protein>
    <submittedName>
        <fullName evidence="2">Putative secreted protein</fullName>
    </submittedName>
</protein>
<accession>A0A224XVC8</accession>
<sequence>MECFNCTSIPLIALTLCRISSASCATFFKNEFSLLISLSLCCNEMILFSRPLFNFFRCSADLASRFIFLNRLLARNLLTADWQVITCFLSLT</sequence>
<reference evidence="2" key="1">
    <citation type="journal article" date="2018" name="PLoS Negl. Trop. Dis.">
        <title>An insight into the salivary gland and fat body transcriptome of Panstrongylus lignarius (Hemiptera: Heteroptera), the main vector of Chagas disease in Peru.</title>
        <authorList>
            <person name="Nevoa J.C."/>
            <person name="Mendes M.T."/>
            <person name="da Silva M.V."/>
            <person name="Soares S.C."/>
            <person name="Oliveira C.J.F."/>
            <person name="Ribeiro J.M.C."/>
        </authorList>
    </citation>
    <scope>NUCLEOTIDE SEQUENCE</scope>
</reference>
<evidence type="ECO:0000313" key="2">
    <source>
        <dbReference type="EMBL" id="JAW15114.1"/>
    </source>
</evidence>
<organism evidence="2">
    <name type="scientific">Panstrongylus lignarius</name>
    <dbReference type="NCBI Taxonomy" id="156445"/>
    <lineage>
        <taxon>Eukaryota</taxon>
        <taxon>Metazoa</taxon>
        <taxon>Ecdysozoa</taxon>
        <taxon>Arthropoda</taxon>
        <taxon>Hexapoda</taxon>
        <taxon>Insecta</taxon>
        <taxon>Pterygota</taxon>
        <taxon>Neoptera</taxon>
        <taxon>Paraneoptera</taxon>
        <taxon>Hemiptera</taxon>
        <taxon>Heteroptera</taxon>
        <taxon>Panheteroptera</taxon>
        <taxon>Cimicomorpha</taxon>
        <taxon>Reduviidae</taxon>
        <taxon>Triatominae</taxon>
        <taxon>Panstrongylus</taxon>
    </lineage>
</organism>
<keyword evidence="1" id="KW-0732">Signal</keyword>
<feature type="signal peptide" evidence="1">
    <location>
        <begin position="1"/>
        <end position="24"/>
    </location>
</feature>
<dbReference type="AlphaFoldDB" id="A0A224XVC8"/>
<evidence type="ECO:0000256" key="1">
    <source>
        <dbReference type="SAM" id="SignalP"/>
    </source>
</evidence>
<name>A0A224XVC8_9HEMI</name>
<dbReference type="EMBL" id="GFTR01001312">
    <property type="protein sequence ID" value="JAW15114.1"/>
    <property type="molecule type" value="Transcribed_RNA"/>
</dbReference>
<feature type="chain" id="PRO_5012465929" evidence="1">
    <location>
        <begin position="25"/>
        <end position="92"/>
    </location>
</feature>
<proteinExistence type="predicted"/>